<protein>
    <recommendedName>
        <fullName evidence="6">DEK-C domain-containing protein</fullName>
    </recommendedName>
</protein>
<organism evidence="7 8">
    <name type="scientific">Macrostomum lignano</name>
    <dbReference type="NCBI Taxonomy" id="282301"/>
    <lineage>
        <taxon>Eukaryota</taxon>
        <taxon>Metazoa</taxon>
        <taxon>Spiralia</taxon>
        <taxon>Lophotrochozoa</taxon>
        <taxon>Platyhelminthes</taxon>
        <taxon>Rhabditophora</taxon>
        <taxon>Macrostomorpha</taxon>
        <taxon>Macrostomida</taxon>
        <taxon>Macrostomidae</taxon>
        <taxon>Macrostomum</taxon>
    </lineage>
</organism>
<accession>A0A267FSD7</accession>
<dbReference type="Pfam" id="PF08766">
    <property type="entry name" value="DEK_C"/>
    <property type="match status" value="1"/>
</dbReference>
<dbReference type="InterPro" id="IPR014876">
    <property type="entry name" value="DEK_C"/>
</dbReference>
<feature type="compositionally biased region" description="Low complexity" evidence="5">
    <location>
        <begin position="271"/>
        <end position="280"/>
    </location>
</feature>
<dbReference type="PANTHER" id="PTHR13468">
    <property type="entry name" value="DEK PROTEIN"/>
    <property type="match status" value="1"/>
</dbReference>
<feature type="compositionally biased region" description="Basic and acidic residues" evidence="5">
    <location>
        <begin position="389"/>
        <end position="405"/>
    </location>
</feature>
<dbReference type="Gene3D" id="1.10.10.60">
    <property type="entry name" value="Homeodomain-like"/>
    <property type="match status" value="1"/>
</dbReference>
<evidence type="ECO:0000256" key="3">
    <source>
        <dbReference type="ARBA" id="ARBA00023125"/>
    </source>
</evidence>
<dbReference type="InterPro" id="IPR044198">
    <property type="entry name" value="DEK"/>
</dbReference>
<gene>
    <name evidence="7" type="ORF">BOX15_Mlig024736g3</name>
</gene>
<dbReference type="AlphaFoldDB" id="A0A267FSD7"/>
<dbReference type="GO" id="GO:2000779">
    <property type="term" value="P:regulation of double-strand break repair"/>
    <property type="evidence" value="ECO:0007669"/>
    <property type="project" value="TreeGrafter"/>
</dbReference>
<evidence type="ECO:0000256" key="5">
    <source>
        <dbReference type="SAM" id="MobiDB-lite"/>
    </source>
</evidence>
<evidence type="ECO:0000256" key="1">
    <source>
        <dbReference type="ARBA" id="ARBA00004123"/>
    </source>
</evidence>
<feature type="compositionally biased region" description="Low complexity" evidence="5">
    <location>
        <begin position="363"/>
        <end position="375"/>
    </location>
</feature>
<keyword evidence="4" id="KW-0539">Nucleus</keyword>
<dbReference type="STRING" id="282301.A0A267FSD7"/>
<dbReference type="GO" id="GO:0006325">
    <property type="term" value="P:chromatin organization"/>
    <property type="evidence" value="ECO:0007669"/>
    <property type="project" value="UniProtKB-KW"/>
</dbReference>
<feature type="compositionally biased region" description="Low complexity" evidence="5">
    <location>
        <begin position="13"/>
        <end position="36"/>
    </location>
</feature>
<dbReference type="GO" id="GO:0003677">
    <property type="term" value="F:DNA binding"/>
    <property type="evidence" value="ECO:0007669"/>
    <property type="project" value="UniProtKB-KW"/>
</dbReference>
<feature type="non-terminal residue" evidence="7">
    <location>
        <position position="1"/>
    </location>
</feature>
<evidence type="ECO:0000256" key="4">
    <source>
        <dbReference type="ARBA" id="ARBA00023242"/>
    </source>
</evidence>
<evidence type="ECO:0000259" key="6">
    <source>
        <dbReference type="PROSITE" id="PS51998"/>
    </source>
</evidence>
<comment type="caution">
    <text evidence="7">The sequence shown here is derived from an EMBL/GenBank/DDBJ whole genome shotgun (WGS) entry which is preliminary data.</text>
</comment>
<evidence type="ECO:0000256" key="2">
    <source>
        <dbReference type="ARBA" id="ARBA00022853"/>
    </source>
</evidence>
<dbReference type="EMBL" id="NIVC01000800">
    <property type="protein sequence ID" value="PAA76715.1"/>
    <property type="molecule type" value="Genomic_DNA"/>
</dbReference>
<dbReference type="SUPFAM" id="SSF109715">
    <property type="entry name" value="DEK C-terminal domain"/>
    <property type="match status" value="1"/>
</dbReference>
<sequence length="455" mass="49210">CIAIRPMATETGDQSAPAAPSGDSAAAAADNLKASPVASNGADSPAKSADEKMENSEPDGASKEANEKKQAAKPKPKASPTQKSRRPAESPAPPTPSREGMRRDRKKVERLSEVIDKQYQQHVDSRVVLPQGRGTKLRDCPRVLYFMYQSKPDDLKLLHSLIFNRSGVANEIRKNLLEFNGFEFSKDSKEFERLVDRAASRKVKELKKSLFALDLERSQGSGGGTRDMAQRLCEFLVKPFDNGKKPPKKLSFQLMQEGRGGKKKSSKSSKSKSAASSSKSAGKKKKPAKKAAASSGSEGEEEEDDQVSSSSSSGSDASDSDDSDAKKKKKKLQKTKKKTPAKKAASPAKRQPAGGASRKRKASVSSDSDGGAAADSSDEDDMPLKKLKTAPEEQESPKKPPTDEEIKQAVADVLAKADLDNLMLSQAIKQVYAKFEPIDISDRKPFIKDAIKELM</sequence>
<evidence type="ECO:0000313" key="7">
    <source>
        <dbReference type="EMBL" id="PAA76715.1"/>
    </source>
</evidence>
<dbReference type="OrthoDB" id="370884at2759"/>
<feature type="compositionally biased region" description="Basic and acidic residues" evidence="5">
    <location>
        <begin position="48"/>
        <end position="70"/>
    </location>
</feature>
<feature type="compositionally biased region" description="Low complexity" evidence="5">
    <location>
        <begin position="307"/>
        <end position="317"/>
    </location>
</feature>
<dbReference type="Proteomes" id="UP000215902">
    <property type="component" value="Unassembled WGS sequence"/>
</dbReference>
<reference evidence="7 8" key="1">
    <citation type="submission" date="2017-06" db="EMBL/GenBank/DDBJ databases">
        <title>A platform for efficient transgenesis in Macrostomum lignano, a flatworm model organism for stem cell research.</title>
        <authorList>
            <person name="Berezikov E."/>
        </authorList>
    </citation>
    <scope>NUCLEOTIDE SEQUENCE [LARGE SCALE GENOMIC DNA]</scope>
    <source>
        <strain evidence="7">DV1</strain>
        <tissue evidence="7">Whole organism</tissue>
    </source>
</reference>
<dbReference type="PROSITE" id="PS51998">
    <property type="entry name" value="DEK_C"/>
    <property type="match status" value="1"/>
</dbReference>
<name>A0A267FSD7_9PLAT</name>
<keyword evidence="8" id="KW-1185">Reference proteome</keyword>
<feature type="compositionally biased region" description="Basic residues" evidence="5">
    <location>
        <begin position="261"/>
        <end position="270"/>
    </location>
</feature>
<keyword evidence="2" id="KW-0156">Chromatin regulator</keyword>
<evidence type="ECO:0000313" key="8">
    <source>
        <dbReference type="Proteomes" id="UP000215902"/>
    </source>
</evidence>
<feature type="domain" description="DEK-C" evidence="6">
    <location>
        <begin position="400"/>
        <end position="455"/>
    </location>
</feature>
<dbReference type="GO" id="GO:0005634">
    <property type="term" value="C:nucleus"/>
    <property type="evidence" value="ECO:0007669"/>
    <property type="project" value="UniProtKB-SubCell"/>
</dbReference>
<dbReference type="PANTHER" id="PTHR13468:SF1">
    <property type="entry name" value="PROTEIN DEK"/>
    <property type="match status" value="1"/>
</dbReference>
<feature type="region of interest" description="Disordered" evidence="5">
    <location>
        <begin position="254"/>
        <end position="405"/>
    </location>
</feature>
<keyword evidence="3" id="KW-0238">DNA-binding</keyword>
<feature type="region of interest" description="Disordered" evidence="5">
    <location>
        <begin position="1"/>
        <end position="107"/>
    </location>
</feature>
<proteinExistence type="predicted"/>
<dbReference type="GO" id="GO:0042393">
    <property type="term" value="F:histone binding"/>
    <property type="evidence" value="ECO:0007669"/>
    <property type="project" value="TreeGrafter"/>
</dbReference>
<feature type="compositionally biased region" description="Basic residues" evidence="5">
    <location>
        <begin position="326"/>
        <end position="341"/>
    </location>
</feature>
<comment type="subcellular location">
    <subcellularLocation>
        <location evidence="1">Nucleus</location>
    </subcellularLocation>
</comment>